<proteinExistence type="predicted"/>
<evidence type="ECO:0000313" key="2">
    <source>
        <dbReference type="Proteomes" id="UP001500755"/>
    </source>
</evidence>
<comment type="caution">
    <text evidence="1">The sequence shown here is derived from an EMBL/GenBank/DDBJ whole genome shotgun (WGS) entry which is preliminary data.</text>
</comment>
<reference evidence="2" key="1">
    <citation type="journal article" date="2019" name="Int. J. Syst. Evol. Microbiol.">
        <title>The Global Catalogue of Microorganisms (GCM) 10K type strain sequencing project: providing services to taxonomists for standard genome sequencing and annotation.</title>
        <authorList>
            <consortium name="The Broad Institute Genomics Platform"/>
            <consortium name="The Broad Institute Genome Sequencing Center for Infectious Disease"/>
            <person name="Wu L."/>
            <person name="Ma J."/>
        </authorList>
    </citation>
    <scope>NUCLEOTIDE SEQUENCE [LARGE SCALE GENOMIC DNA]</scope>
    <source>
        <strain evidence="2">JCM 14546</strain>
    </source>
</reference>
<keyword evidence="2" id="KW-1185">Reference proteome</keyword>
<dbReference type="Proteomes" id="UP001500755">
    <property type="component" value="Unassembled WGS sequence"/>
</dbReference>
<accession>A0ABP5F3I1</accession>
<sequence length="62" mass="6512">MCVVCVCALREAVGPAGVSVQGMRLRLTLAESAEKNKSPGPKRGVWSSCGVCAEFSAVDDRK</sequence>
<name>A0ABP5F3I1_9MICO</name>
<organism evidence="1 2">
    <name type="scientific">Brevibacterium samyangense</name>
    <dbReference type="NCBI Taxonomy" id="366888"/>
    <lineage>
        <taxon>Bacteria</taxon>
        <taxon>Bacillati</taxon>
        <taxon>Actinomycetota</taxon>
        <taxon>Actinomycetes</taxon>
        <taxon>Micrococcales</taxon>
        <taxon>Brevibacteriaceae</taxon>
        <taxon>Brevibacterium</taxon>
    </lineage>
</organism>
<evidence type="ECO:0000313" key="1">
    <source>
        <dbReference type="EMBL" id="GAA2013571.1"/>
    </source>
</evidence>
<protein>
    <submittedName>
        <fullName evidence="1">Uncharacterized protein</fullName>
    </submittedName>
</protein>
<dbReference type="EMBL" id="BAAANO010000031">
    <property type="protein sequence ID" value="GAA2013571.1"/>
    <property type="molecule type" value="Genomic_DNA"/>
</dbReference>
<gene>
    <name evidence="1" type="ORF">GCM10009755_26530</name>
</gene>